<dbReference type="RefSeq" id="WP_052176192.1">
    <property type="nucleotide sequence ID" value="NZ_FNNA01000003.1"/>
</dbReference>
<accession>A0A1H2ZHG5</accession>
<dbReference type="InterPro" id="IPR006311">
    <property type="entry name" value="TAT_signal"/>
</dbReference>
<dbReference type="PRINTS" id="PR00922">
    <property type="entry name" value="DADACBPTASE3"/>
</dbReference>
<keyword evidence="3" id="KW-0645">Protease</keyword>
<dbReference type="STRING" id="1545044.SAMN05444276_10368"/>
<gene>
    <name evidence="3" type="ORF">SAMN05444276_10368</name>
</gene>
<evidence type="ECO:0000256" key="2">
    <source>
        <dbReference type="ARBA" id="ARBA00022801"/>
    </source>
</evidence>
<evidence type="ECO:0000256" key="1">
    <source>
        <dbReference type="ARBA" id="ARBA00006096"/>
    </source>
</evidence>
<dbReference type="Proteomes" id="UP000182944">
    <property type="component" value="Unassembled WGS sequence"/>
</dbReference>
<dbReference type="PROSITE" id="PS51318">
    <property type="entry name" value="TAT"/>
    <property type="match status" value="1"/>
</dbReference>
<dbReference type="OrthoDB" id="5372081at2"/>
<keyword evidence="2" id="KW-0378">Hydrolase</keyword>
<dbReference type="PANTHER" id="PTHR30023:SF0">
    <property type="entry name" value="PENICILLIN-SENSITIVE CARBOXYPEPTIDASE A"/>
    <property type="match status" value="1"/>
</dbReference>
<evidence type="ECO:0000313" key="3">
    <source>
        <dbReference type="EMBL" id="SDX16398.1"/>
    </source>
</evidence>
<keyword evidence="4" id="KW-1185">Reference proteome</keyword>
<dbReference type="SUPFAM" id="SSF56601">
    <property type="entry name" value="beta-lactamase/transpeptidase-like"/>
    <property type="match status" value="1"/>
</dbReference>
<dbReference type="Gene3D" id="3.40.710.10">
    <property type="entry name" value="DD-peptidase/beta-lactamase superfamily"/>
    <property type="match status" value="2"/>
</dbReference>
<organism evidence="3 4">
    <name type="scientific">Paracoccus sanguinis</name>
    <dbReference type="NCBI Taxonomy" id="1545044"/>
    <lineage>
        <taxon>Bacteria</taxon>
        <taxon>Pseudomonadati</taxon>
        <taxon>Pseudomonadota</taxon>
        <taxon>Alphaproteobacteria</taxon>
        <taxon>Rhodobacterales</taxon>
        <taxon>Paracoccaceae</taxon>
        <taxon>Paracoccus</taxon>
    </lineage>
</organism>
<dbReference type="InterPro" id="IPR012338">
    <property type="entry name" value="Beta-lactam/transpept-like"/>
</dbReference>
<keyword evidence="3" id="KW-0121">Carboxypeptidase</keyword>
<reference evidence="4" key="1">
    <citation type="submission" date="2016-10" db="EMBL/GenBank/DDBJ databases">
        <authorList>
            <person name="Varghese N."/>
            <person name="Submissions S."/>
        </authorList>
    </citation>
    <scope>NUCLEOTIDE SEQUENCE [LARGE SCALE GENOMIC DNA]</scope>
    <source>
        <strain evidence="4">DSM 29303</strain>
    </source>
</reference>
<protein>
    <submittedName>
        <fullName evidence="3">D-alanyl-D-alanine carboxypeptidase / D-alanyl-D-alanine-endopeptidase (Penicillin-binding protein 4)</fullName>
    </submittedName>
</protein>
<dbReference type="Pfam" id="PF02113">
    <property type="entry name" value="Peptidase_S13"/>
    <property type="match status" value="2"/>
</dbReference>
<comment type="similarity">
    <text evidence="1">Belongs to the peptidase S13 family.</text>
</comment>
<dbReference type="PANTHER" id="PTHR30023">
    <property type="entry name" value="D-ALANYL-D-ALANINE CARBOXYPEPTIDASE"/>
    <property type="match status" value="1"/>
</dbReference>
<dbReference type="AlphaFoldDB" id="A0A1H2ZHG5"/>
<dbReference type="GO" id="GO:0006508">
    <property type="term" value="P:proteolysis"/>
    <property type="evidence" value="ECO:0007669"/>
    <property type="project" value="InterPro"/>
</dbReference>
<dbReference type="InterPro" id="IPR000667">
    <property type="entry name" value="Peptidase_S13"/>
</dbReference>
<dbReference type="GO" id="GO:0004185">
    <property type="term" value="F:serine-type carboxypeptidase activity"/>
    <property type="evidence" value="ECO:0007669"/>
    <property type="project" value="InterPro"/>
</dbReference>
<evidence type="ECO:0000313" key="4">
    <source>
        <dbReference type="Proteomes" id="UP000182944"/>
    </source>
</evidence>
<name>A0A1H2ZHG5_9RHOB</name>
<dbReference type="EMBL" id="FNNA01000003">
    <property type="protein sequence ID" value="SDX16398.1"/>
    <property type="molecule type" value="Genomic_DNA"/>
</dbReference>
<dbReference type="GO" id="GO:0000270">
    <property type="term" value="P:peptidoglycan metabolic process"/>
    <property type="evidence" value="ECO:0007669"/>
    <property type="project" value="TreeGrafter"/>
</dbReference>
<proteinExistence type="inferred from homology"/>
<sequence length="500" mass="51450">MPHTSISRRAVLAAGLVPFVAGGLGGPALAEALVPVARRPRPRPALGPEALLARARLGAARLGALAVDLGTGAQVLAHDPQLALPPASTLKTVTALYALDRLGEGHRFATRILRAGDTLILAGGGDPELDSDALATLAADTARAVGDWRPARFAVWEGALPRLAEIAPGQAAQLAYNPAVSGIILNFNRVHLGWRCESACTLSLTARAERAAPRAYGITAATRPGGGAWRVAAEDGTPAERWEVPRAALGASGSRWLPVRRPGLYAGDVFQTLARAAGLPLPAPEMLDALPADAAEIARRDSRPLAAILRGMLEFSTNLTAEVVGLAASGAPDLRASARAMGDWAMRALPDAPADAGGVVFEDHSGLGAGSRISPAALVALLARPDSAARLRPLLNRDPLAEALGREGGGDGAPGRPLVEAKTGTLNFVSNLAGYARGPDGAERAFAVMVADLPRRAATEGQELPEGVLGWTARAKRLQRDVVAAACAGTEQAGVLPTEI</sequence>